<evidence type="ECO:0000313" key="6">
    <source>
        <dbReference type="Proteomes" id="UP000694427"/>
    </source>
</evidence>
<evidence type="ECO:0000256" key="2">
    <source>
        <dbReference type="ARBA" id="ARBA00022786"/>
    </source>
</evidence>
<dbReference type="AlphaFoldDB" id="A0A8C2GWT4"/>
<evidence type="ECO:0000259" key="4">
    <source>
        <dbReference type="PROSITE" id="PS50237"/>
    </source>
</evidence>
<dbReference type="Ensembl" id="ENSCCRT00015098207.1">
    <property type="protein sequence ID" value="ENSCCRP00015095128.1"/>
    <property type="gene ID" value="ENSCCRG00015038372.1"/>
</dbReference>
<name>A0A8C2GWT4_CYPCA</name>
<dbReference type="InterPro" id="IPR035983">
    <property type="entry name" value="Hect_E3_ubiquitin_ligase"/>
</dbReference>
<evidence type="ECO:0000313" key="5">
    <source>
        <dbReference type="Ensembl" id="ENSCCRP00020001562.1"/>
    </source>
</evidence>
<accession>A0A8C2GWT4</accession>
<keyword evidence="2 3" id="KW-0833">Ubl conjugation pathway</keyword>
<keyword evidence="1" id="KW-0808">Transferase</keyword>
<keyword evidence="6" id="KW-1185">Reference proteome</keyword>
<proteinExistence type="predicted"/>
<dbReference type="PROSITE" id="PS50237">
    <property type="entry name" value="HECT"/>
    <property type="match status" value="1"/>
</dbReference>
<dbReference type="Proteomes" id="UP000694700">
    <property type="component" value="Unplaced"/>
</dbReference>
<organism evidence="5 7">
    <name type="scientific">Cyprinus carpio</name>
    <name type="common">Common carp</name>
    <dbReference type="NCBI Taxonomy" id="7962"/>
    <lineage>
        <taxon>Eukaryota</taxon>
        <taxon>Metazoa</taxon>
        <taxon>Chordata</taxon>
        <taxon>Craniata</taxon>
        <taxon>Vertebrata</taxon>
        <taxon>Euteleostomi</taxon>
        <taxon>Actinopterygii</taxon>
        <taxon>Neopterygii</taxon>
        <taxon>Teleostei</taxon>
        <taxon>Ostariophysi</taxon>
        <taxon>Cypriniformes</taxon>
        <taxon>Cyprinidae</taxon>
        <taxon>Cyprininae</taxon>
        <taxon>Cyprinus</taxon>
    </lineage>
</organism>
<protein>
    <recommendedName>
        <fullName evidence="4">HECT domain-containing protein</fullName>
    </recommendedName>
</protein>
<dbReference type="Ensembl" id="ENSCCRT00010049382.1">
    <property type="protein sequence ID" value="ENSCCRP00010045052.1"/>
    <property type="gene ID" value="ENSCCRG00010019091.1"/>
</dbReference>
<dbReference type="Proteomes" id="UP000694701">
    <property type="component" value="Unplaced"/>
</dbReference>
<dbReference type="Ensembl" id="ENSCCRT00020001845.1">
    <property type="protein sequence ID" value="ENSCCRP00020001562.1"/>
    <property type="gene ID" value="ENSCCRG00020000930.1"/>
</dbReference>
<evidence type="ECO:0000256" key="3">
    <source>
        <dbReference type="PROSITE-ProRule" id="PRU00104"/>
    </source>
</evidence>
<dbReference type="Ensembl" id="ENSCCRT00015096508.1">
    <property type="protein sequence ID" value="ENSCCRP00015093503.1"/>
    <property type="gene ID" value="ENSCCRG00015037661.1"/>
</dbReference>
<dbReference type="SUPFAM" id="SSF56204">
    <property type="entry name" value="Hect, E3 ligase catalytic domain"/>
    <property type="match status" value="1"/>
</dbReference>
<evidence type="ECO:0000313" key="7">
    <source>
        <dbReference type="Proteomes" id="UP000694701"/>
    </source>
</evidence>
<reference evidence="5" key="1">
    <citation type="submission" date="2025-05" db="UniProtKB">
        <authorList>
            <consortium name="Ensembl"/>
        </authorList>
    </citation>
    <scope>IDENTIFICATION</scope>
</reference>
<sequence>GSITHILIFASGASKVPLAGFQGTPTITFLEPGLGQSLPTANTCSVSLNLPMCSTFNDFSEGMALAIACAKTFGIA</sequence>
<dbReference type="Pfam" id="PF00632">
    <property type="entry name" value="HECT"/>
    <property type="match status" value="1"/>
</dbReference>
<evidence type="ECO:0000256" key="1">
    <source>
        <dbReference type="ARBA" id="ARBA00022679"/>
    </source>
</evidence>
<feature type="active site" description="Glycyl thioester intermediate" evidence="3">
    <location>
        <position position="44"/>
    </location>
</feature>
<feature type="domain" description="HECT" evidence="4">
    <location>
        <begin position="6"/>
        <end position="76"/>
    </location>
</feature>
<dbReference type="Gene3D" id="3.30.2410.10">
    <property type="entry name" value="Hect, E3 ligase catalytic domain"/>
    <property type="match status" value="1"/>
</dbReference>
<dbReference type="Proteomes" id="UP000694427">
    <property type="component" value="Unplaced"/>
</dbReference>
<dbReference type="GO" id="GO:0004842">
    <property type="term" value="F:ubiquitin-protein transferase activity"/>
    <property type="evidence" value="ECO:0007669"/>
    <property type="project" value="InterPro"/>
</dbReference>
<dbReference type="InterPro" id="IPR000569">
    <property type="entry name" value="HECT_dom"/>
</dbReference>